<keyword evidence="4" id="KW-1185">Reference proteome</keyword>
<dbReference type="AlphaFoldDB" id="A0A846QG70"/>
<dbReference type="GO" id="GO:0019748">
    <property type="term" value="P:secondary metabolic process"/>
    <property type="evidence" value="ECO:0007669"/>
    <property type="project" value="TreeGrafter"/>
</dbReference>
<evidence type="ECO:0000313" key="3">
    <source>
        <dbReference type="EMBL" id="NJB67796.1"/>
    </source>
</evidence>
<name>A0A846QG70_9BACT</name>
<evidence type="ECO:0000313" key="4">
    <source>
        <dbReference type="Proteomes" id="UP000580856"/>
    </source>
</evidence>
<dbReference type="Proteomes" id="UP000580856">
    <property type="component" value="Unassembled WGS sequence"/>
</dbReference>
<dbReference type="Gene3D" id="3.20.20.140">
    <property type="entry name" value="Metal-dependent hydrolases"/>
    <property type="match status" value="1"/>
</dbReference>
<dbReference type="GO" id="GO:0005737">
    <property type="term" value="C:cytoplasm"/>
    <property type="evidence" value="ECO:0007669"/>
    <property type="project" value="TreeGrafter"/>
</dbReference>
<dbReference type="SUPFAM" id="SSF51556">
    <property type="entry name" value="Metallo-dependent hydrolases"/>
    <property type="match status" value="1"/>
</dbReference>
<sequence>MGTHFPVMFYDIHTHAFHPKIADKVLAQLEGHYGLPPVGTGVVSDLLTRIRRAGIDRAVVHTAATTPDQVIPANNWAIDLATRYEEIIAFGSVHPGFDRWEWALDQLEAAGIHGIKLHPDFQGYWLDDAAMKPIFEAMAGRFTVMIHVGDRQPPGRNPSDPYKVLNLHREFPKLDIIAAHMGGFMHWQWVLDGLAGSDVYIDTSSTLCLIDDATLHEIVRRHPRERILFGSDYPLFDPGDEMEHLKTRLSLTSGEMDELLTNAHALL</sequence>
<proteinExistence type="predicted"/>
<feature type="domain" description="Amidohydrolase-related" evidence="2">
    <location>
        <begin position="11"/>
        <end position="246"/>
    </location>
</feature>
<dbReference type="InterPro" id="IPR006680">
    <property type="entry name" value="Amidohydro-rel"/>
</dbReference>
<dbReference type="InterPro" id="IPR032465">
    <property type="entry name" value="ACMSD"/>
</dbReference>
<protein>
    <recommendedName>
        <fullName evidence="2">Amidohydrolase-related domain-containing protein</fullName>
    </recommendedName>
</protein>
<accession>A0A846QG70</accession>
<dbReference type="GO" id="GO:0016831">
    <property type="term" value="F:carboxy-lyase activity"/>
    <property type="evidence" value="ECO:0007669"/>
    <property type="project" value="InterPro"/>
</dbReference>
<comment type="caution">
    <text evidence="3">The sequence shown here is derived from an EMBL/GenBank/DDBJ whole genome shotgun (WGS) entry which is preliminary data.</text>
</comment>
<dbReference type="InterPro" id="IPR032466">
    <property type="entry name" value="Metal_Hydrolase"/>
</dbReference>
<gene>
    <name evidence="3" type="ORF">GGQ74_001436</name>
</gene>
<reference evidence="3 4" key="1">
    <citation type="submission" date="2020-03" db="EMBL/GenBank/DDBJ databases">
        <title>Genomic Encyclopedia of Type Strains, Phase IV (KMG-IV): sequencing the most valuable type-strain genomes for metagenomic binning, comparative biology and taxonomic classification.</title>
        <authorList>
            <person name="Goeker M."/>
        </authorList>
    </citation>
    <scope>NUCLEOTIDE SEQUENCE [LARGE SCALE GENOMIC DNA]</scope>
    <source>
        <strain evidence="3 4">DSM 24233</strain>
    </source>
</reference>
<dbReference type="PANTHER" id="PTHR21240:SF28">
    <property type="entry name" value="ISO-OROTATE DECARBOXYLASE (EUROFUNG)"/>
    <property type="match status" value="1"/>
</dbReference>
<evidence type="ECO:0000259" key="2">
    <source>
        <dbReference type="Pfam" id="PF04909"/>
    </source>
</evidence>
<dbReference type="Pfam" id="PF04909">
    <property type="entry name" value="Amidohydro_2"/>
    <property type="match status" value="1"/>
</dbReference>
<organism evidence="3 4">
    <name type="scientific">Desulfobaculum xiamenense</name>
    <dbReference type="NCBI Taxonomy" id="995050"/>
    <lineage>
        <taxon>Bacteria</taxon>
        <taxon>Pseudomonadati</taxon>
        <taxon>Thermodesulfobacteriota</taxon>
        <taxon>Desulfovibrionia</taxon>
        <taxon>Desulfovibrionales</taxon>
        <taxon>Desulfovibrionaceae</taxon>
        <taxon>Desulfobaculum</taxon>
    </lineage>
</organism>
<keyword evidence="1" id="KW-0456">Lyase</keyword>
<dbReference type="PANTHER" id="PTHR21240">
    <property type="entry name" value="2-AMINO-3-CARBOXYLMUCONATE-6-SEMIALDEHYDE DECARBOXYLASE"/>
    <property type="match status" value="1"/>
</dbReference>
<dbReference type="EMBL" id="JAATJA010000001">
    <property type="protein sequence ID" value="NJB67796.1"/>
    <property type="molecule type" value="Genomic_DNA"/>
</dbReference>
<dbReference type="GO" id="GO:0016787">
    <property type="term" value="F:hydrolase activity"/>
    <property type="evidence" value="ECO:0007669"/>
    <property type="project" value="InterPro"/>
</dbReference>
<evidence type="ECO:0000256" key="1">
    <source>
        <dbReference type="ARBA" id="ARBA00023239"/>
    </source>
</evidence>